<keyword evidence="2" id="KW-1185">Reference proteome</keyword>
<gene>
    <name evidence="1" type="ORF">EW145_g4748</name>
</gene>
<name>A0A4S4L2F7_9AGAM</name>
<evidence type="ECO:0000313" key="1">
    <source>
        <dbReference type="EMBL" id="THH05502.1"/>
    </source>
</evidence>
<organism evidence="1 2">
    <name type="scientific">Phellinidium pouzarii</name>
    <dbReference type="NCBI Taxonomy" id="167371"/>
    <lineage>
        <taxon>Eukaryota</taxon>
        <taxon>Fungi</taxon>
        <taxon>Dikarya</taxon>
        <taxon>Basidiomycota</taxon>
        <taxon>Agaricomycotina</taxon>
        <taxon>Agaricomycetes</taxon>
        <taxon>Hymenochaetales</taxon>
        <taxon>Hymenochaetaceae</taxon>
        <taxon>Phellinidium</taxon>
    </lineage>
</organism>
<protein>
    <submittedName>
        <fullName evidence="1">Uncharacterized protein</fullName>
    </submittedName>
</protein>
<accession>A0A4S4L2F7</accession>
<sequence length="372" mass="41478">MGGKAFAELGQDAFPRIPTQVYTPLKARLAAHLKKLYAFVDTPAGSPEKGDHGDIVFVVCTPLTTGHKPKADNTDAALSNAHARIKDALGAQYGIPAKGTCMPMSNFAVPAGPELAGKFCQVDLHVCKDKDEWQRTLFFNSYGDMGMILSLFTRAHGLTLGTKGLRTHYIKQDETHISSFFLSDDLEKILRFLGLSMETWARGFATRADVFAWLKSSRFFAPRRLVGADPTQEKKAVRQHREMYQAFLEFSNALAAEQPNSNSGPDSESAEEIIKEATRQEALIYFGKKESYNALVAKNLQDYNFRQKFNGKKMMEWTGLQGTVIRLVMHGVRERLSEAEIAAMDEGTLRNVVLEVKPEAEIRYSAVKDSKE</sequence>
<comment type="caution">
    <text evidence="1">The sequence shown here is derived from an EMBL/GenBank/DDBJ whole genome shotgun (WGS) entry which is preliminary data.</text>
</comment>
<dbReference type="Proteomes" id="UP000308199">
    <property type="component" value="Unassembled WGS sequence"/>
</dbReference>
<dbReference type="EMBL" id="SGPK01000257">
    <property type="protein sequence ID" value="THH05502.1"/>
    <property type="molecule type" value="Genomic_DNA"/>
</dbReference>
<dbReference type="OrthoDB" id="4708870at2759"/>
<proteinExistence type="predicted"/>
<evidence type="ECO:0000313" key="2">
    <source>
        <dbReference type="Proteomes" id="UP000308199"/>
    </source>
</evidence>
<dbReference type="AlphaFoldDB" id="A0A4S4L2F7"/>
<reference evidence="1 2" key="1">
    <citation type="submission" date="2019-02" db="EMBL/GenBank/DDBJ databases">
        <title>Genome sequencing of the rare red list fungi Phellinidium pouzarii.</title>
        <authorList>
            <person name="Buettner E."/>
            <person name="Kellner H."/>
        </authorList>
    </citation>
    <scope>NUCLEOTIDE SEQUENCE [LARGE SCALE GENOMIC DNA]</scope>
    <source>
        <strain evidence="1 2">DSM 108285</strain>
    </source>
</reference>